<evidence type="ECO:0000256" key="3">
    <source>
        <dbReference type="ARBA" id="ARBA00023080"/>
    </source>
</evidence>
<comment type="caution">
    <text evidence="5">The sequence shown here is derived from an EMBL/GenBank/DDBJ whole genome shotgun (WGS) entry which is preliminary data.</text>
</comment>
<dbReference type="EC" id="3.6.1.9" evidence="4"/>
<feature type="active site" description="Proton acceptor" evidence="4">
    <location>
        <position position="82"/>
    </location>
</feature>
<dbReference type="GO" id="GO:0005737">
    <property type="term" value="C:cytoplasm"/>
    <property type="evidence" value="ECO:0007669"/>
    <property type="project" value="UniProtKB-SubCell"/>
</dbReference>
<evidence type="ECO:0000256" key="2">
    <source>
        <dbReference type="ARBA" id="ARBA00022801"/>
    </source>
</evidence>
<dbReference type="SUPFAM" id="SSF52972">
    <property type="entry name" value="ITPase-like"/>
    <property type="match status" value="1"/>
</dbReference>
<organism evidence="5 6">
    <name type="scientific">Halovulum marinum</name>
    <dbReference type="NCBI Taxonomy" id="2662447"/>
    <lineage>
        <taxon>Bacteria</taxon>
        <taxon>Pseudomonadati</taxon>
        <taxon>Pseudomonadota</taxon>
        <taxon>Alphaproteobacteria</taxon>
        <taxon>Rhodobacterales</taxon>
        <taxon>Paracoccaceae</taxon>
        <taxon>Halovulum</taxon>
    </lineage>
</organism>
<dbReference type="InterPro" id="IPR029001">
    <property type="entry name" value="ITPase-like_fam"/>
</dbReference>
<evidence type="ECO:0000313" key="5">
    <source>
        <dbReference type="EMBL" id="MSU90676.1"/>
    </source>
</evidence>
<dbReference type="Proteomes" id="UP000474957">
    <property type="component" value="Unassembled WGS sequence"/>
</dbReference>
<comment type="catalytic activity">
    <reaction evidence="4">
        <text>a ribonucleoside 5'-triphosphate + H2O = a ribonucleoside 5'-phosphate + diphosphate + H(+)</text>
        <dbReference type="Rhea" id="RHEA:23996"/>
        <dbReference type="ChEBI" id="CHEBI:15377"/>
        <dbReference type="ChEBI" id="CHEBI:15378"/>
        <dbReference type="ChEBI" id="CHEBI:33019"/>
        <dbReference type="ChEBI" id="CHEBI:58043"/>
        <dbReference type="ChEBI" id="CHEBI:61557"/>
        <dbReference type="EC" id="3.6.1.9"/>
    </reaction>
</comment>
<dbReference type="PANTHER" id="PTHR43213:SF5">
    <property type="entry name" value="BIFUNCTIONAL DTTP_UTP PYROPHOSPHATASE_METHYLTRANSFERASE PROTEIN-RELATED"/>
    <property type="match status" value="1"/>
</dbReference>
<dbReference type="RefSeq" id="WP_154447162.1">
    <property type="nucleotide sequence ID" value="NZ_WIND01000011.1"/>
</dbReference>
<sequence>MTGPATPGRELVLASGSAARAAMLRACGVPLRAQPARVDEAAVKAAMLAEDAPARDIADTLAELKAQRVAQKHPDGLVLGADQVLVQGGTLYDKPADLDAARAQLQALRGKAHELLSAAVVYEAGRPVWRHIGRAQLVMREFSDAFLDAYLDRHGDDLLATVGCYKLEAGGACLFSRVQGDYFSVLGLPLLEVLQFLRTRGVMQE</sequence>
<dbReference type="AlphaFoldDB" id="A0A6L5Z277"/>
<comment type="similarity">
    <text evidence="4">Belongs to the Maf family.</text>
</comment>
<protein>
    <recommendedName>
        <fullName evidence="4">Nucleoside triphosphate pyrophosphatase</fullName>
        <ecNumber evidence="4">3.6.1.9</ecNumber>
    </recommendedName>
    <alternativeName>
        <fullName evidence="4">Nucleotide pyrophosphatase</fullName>
        <shortName evidence="4">Nucleotide PPase</shortName>
    </alternativeName>
</protein>
<evidence type="ECO:0000256" key="4">
    <source>
        <dbReference type="HAMAP-Rule" id="MF_00528"/>
    </source>
</evidence>
<comment type="caution">
    <text evidence="4">Lacks conserved residue(s) required for the propagation of feature annotation.</text>
</comment>
<comment type="function">
    <text evidence="4">Nucleoside triphosphate pyrophosphatase. May have a dual role in cell division arrest and in preventing the incorporation of modified nucleotides into cellular nucleic acids.</text>
</comment>
<comment type="subcellular location">
    <subcellularLocation>
        <location evidence="4">Cytoplasm</location>
    </subcellularLocation>
</comment>
<dbReference type="EMBL" id="WIND01000011">
    <property type="protein sequence ID" value="MSU90676.1"/>
    <property type="molecule type" value="Genomic_DNA"/>
</dbReference>
<keyword evidence="6" id="KW-1185">Reference proteome</keyword>
<dbReference type="PANTHER" id="PTHR43213">
    <property type="entry name" value="BIFUNCTIONAL DTTP/UTP PYROPHOSPHATASE/METHYLTRANSFERASE PROTEIN-RELATED"/>
    <property type="match status" value="1"/>
</dbReference>
<proteinExistence type="inferred from homology"/>
<dbReference type="HAMAP" id="MF_00528">
    <property type="entry name" value="Maf"/>
    <property type="match status" value="1"/>
</dbReference>
<keyword evidence="3 4" id="KW-0546">Nucleotide metabolism</keyword>
<gene>
    <name evidence="5" type="ORF">GE300_13805</name>
</gene>
<dbReference type="Gene3D" id="3.90.950.10">
    <property type="match status" value="1"/>
</dbReference>
<reference evidence="5 6" key="1">
    <citation type="submission" date="2019-10" db="EMBL/GenBank/DDBJ databases">
        <title>Cognatihalovulum marinum gen. nov. sp. nov., a new member of the family Rhodobacteraceae isolated from deep seawater of the Northwest Indian Ocean.</title>
        <authorList>
            <person name="Ruan C."/>
            <person name="Wang J."/>
            <person name="Zheng X."/>
            <person name="Song L."/>
            <person name="Zhu Y."/>
            <person name="Huang Y."/>
            <person name="Lu Z."/>
            <person name="Du W."/>
            <person name="Huang L."/>
            <person name="Dai X."/>
        </authorList>
    </citation>
    <scope>NUCLEOTIDE SEQUENCE [LARGE SCALE GENOMIC DNA]</scope>
    <source>
        <strain evidence="5 6">2CG4</strain>
    </source>
</reference>
<name>A0A6L5Z277_9RHOB</name>
<keyword evidence="4" id="KW-0963">Cytoplasm</keyword>
<evidence type="ECO:0000256" key="1">
    <source>
        <dbReference type="ARBA" id="ARBA00001968"/>
    </source>
</evidence>
<dbReference type="GO" id="GO:0009117">
    <property type="term" value="P:nucleotide metabolic process"/>
    <property type="evidence" value="ECO:0007669"/>
    <property type="project" value="UniProtKB-KW"/>
</dbReference>
<keyword evidence="2 4" id="KW-0378">Hydrolase</keyword>
<comment type="cofactor">
    <cofactor evidence="1 4">
        <name>a divalent metal cation</name>
        <dbReference type="ChEBI" id="CHEBI:60240"/>
    </cofactor>
</comment>
<comment type="catalytic activity">
    <reaction evidence="4">
        <text>a 2'-deoxyribonucleoside 5'-triphosphate + H2O = a 2'-deoxyribonucleoside 5'-phosphate + diphosphate + H(+)</text>
        <dbReference type="Rhea" id="RHEA:44644"/>
        <dbReference type="ChEBI" id="CHEBI:15377"/>
        <dbReference type="ChEBI" id="CHEBI:15378"/>
        <dbReference type="ChEBI" id="CHEBI:33019"/>
        <dbReference type="ChEBI" id="CHEBI:61560"/>
        <dbReference type="ChEBI" id="CHEBI:65317"/>
        <dbReference type="EC" id="3.6.1.9"/>
    </reaction>
</comment>
<dbReference type="CDD" id="cd00555">
    <property type="entry name" value="Maf"/>
    <property type="match status" value="1"/>
</dbReference>
<accession>A0A6L5Z277</accession>
<dbReference type="GO" id="GO:0047429">
    <property type="term" value="F:nucleoside triphosphate diphosphatase activity"/>
    <property type="evidence" value="ECO:0007669"/>
    <property type="project" value="UniProtKB-EC"/>
</dbReference>
<evidence type="ECO:0000313" key="6">
    <source>
        <dbReference type="Proteomes" id="UP000474957"/>
    </source>
</evidence>
<dbReference type="InterPro" id="IPR003697">
    <property type="entry name" value="Maf-like"/>
</dbReference>
<dbReference type="Pfam" id="PF02545">
    <property type="entry name" value="Maf"/>
    <property type="match status" value="1"/>
</dbReference>
<dbReference type="PIRSF" id="PIRSF006305">
    <property type="entry name" value="Maf"/>
    <property type="match status" value="1"/>
</dbReference>